<evidence type="ECO:0000313" key="2">
    <source>
        <dbReference type="Proteomes" id="UP000500826"/>
    </source>
</evidence>
<dbReference type="Proteomes" id="UP000500826">
    <property type="component" value="Chromosome"/>
</dbReference>
<protein>
    <recommendedName>
        <fullName evidence="3">Leucyl aminopeptidase</fullName>
    </recommendedName>
</protein>
<gene>
    <name evidence="1" type="ORF">HK414_06955</name>
</gene>
<reference evidence="1 2" key="1">
    <citation type="submission" date="2020-05" db="EMBL/GenBank/DDBJ databases">
        <title>Ramlibacter rhizophilus sp. nov., isolated from rhizosphere soil of national flower Mugunghwa from South Korea.</title>
        <authorList>
            <person name="Zheng-Fei Y."/>
            <person name="Huan T."/>
        </authorList>
    </citation>
    <scope>NUCLEOTIDE SEQUENCE [LARGE SCALE GENOMIC DNA]</scope>
    <source>
        <strain evidence="1 2">H242</strain>
    </source>
</reference>
<keyword evidence="2" id="KW-1185">Reference proteome</keyword>
<proteinExistence type="predicted"/>
<reference evidence="1 2" key="2">
    <citation type="submission" date="2020-05" db="EMBL/GenBank/DDBJ databases">
        <authorList>
            <person name="Khan S.A."/>
            <person name="Jeon C.O."/>
            <person name="Chun B.H."/>
        </authorList>
    </citation>
    <scope>NUCLEOTIDE SEQUENCE [LARGE SCALE GENOMIC DNA]</scope>
    <source>
        <strain evidence="1 2">H242</strain>
    </source>
</reference>
<evidence type="ECO:0008006" key="3">
    <source>
        <dbReference type="Google" id="ProtNLM"/>
    </source>
</evidence>
<dbReference type="EMBL" id="CP053418">
    <property type="protein sequence ID" value="QJW83840.1"/>
    <property type="molecule type" value="Genomic_DNA"/>
</dbReference>
<name>A0ABX6P336_9BURK</name>
<sequence>MSQKLIELARVFQTPLKLNAKAGDKILIITDTGMDPLLWQGLATAANCLDMEPVVTVMTPRAHHAANPASPVVHAALDPEVDLVVYLTSTAMAHARITDDLVEANKKFILMEELTVAMLAPGGPAWADYEAMNRLGLKIAKVYTEGSQCA</sequence>
<evidence type="ECO:0000313" key="1">
    <source>
        <dbReference type="EMBL" id="QJW83840.1"/>
    </source>
</evidence>
<organism evidence="1 2">
    <name type="scientific">Ramlibacter terrae</name>
    <dbReference type="NCBI Taxonomy" id="2732511"/>
    <lineage>
        <taxon>Bacteria</taxon>
        <taxon>Pseudomonadati</taxon>
        <taxon>Pseudomonadota</taxon>
        <taxon>Betaproteobacteria</taxon>
        <taxon>Burkholderiales</taxon>
        <taxon>Comamonadaceae</taxon>
        <taxon>Ramlibacter</taxon>
    </lineage>
</organism>
<accession>A0ABX6P336</accession>